<dbReference type="Gene3D" id="3.40.1740.10">
    <property type="entry name" value="VC0467-like"/>
    <property type="match status" value="1"/>
</dbReference>
<name>A0A2Z6G8Q6_9PROT</name>
<dbReference type="Pfam" id="PF02622">
    <property type="entry name" value="DUF179"/>
    <property type="match status" value="1"/>
</dbReference>
<dbReference type="SUPFAM" id="SSF143456">
    <property type="entry name" value="VC0467-like"/>
    <property type="match status" value="1"/>
</dbReference>
<sequence>MAPPPVISEIVPGAASDYNAAMSNFNLSHHFLIAMPAMQDPYFAKTLTYICEHSDQGAMGIVVNRPISLTVGELFEQIKVPLQDGDRGRELVHFGGPVQTDRGFVLHEPKGRWQSTLAINDKVGLTTSKDILQAVGEGNGPENLLITLGYAGWEQGQLESELAQNAWLTVAADEHILFDMPAEERYAAAMAKLGVDYATLSEEAGHA</sequence>
<dbReference type="NCBIfam" id="NF001266">
    <property type="entry name" value="PRK00228.1-1"/>
    <property type="match status" value="1"/>
</dbReference>
<reference evidence="3 4" key="1">
    <citation type="submission" date="2018-06" db="EMBL/GenBank/DDBJ databases">
        <title>OYT1 Genome Sequencing.</title>
        <authorList>
            <person name="Kato S."/>
            <person name="Itoh T."/>
            <person name="Ohkuma M."/>
        </authorList>
    </citation>
    <scope>NUCLEOTIDE SEQUENCE [LARGE SCALE GENOMIC DNA]</scope>
    <source>
        <strain evidence="3 4">OYT1</strain>
    </source>
</reference>
<dbReference type="Proteomes" id="UP000033070">
    <property type="component" value="Chromosome"/>
</dbReference>
<dbReference type="PANTHER" id="PTHR30327:SF1">
    <property type="entry name" value="UPF0301 PROTEIN YQGE"/>
    <property type="match status" value="1"/>
</dbReference>
<comment type="similarity">
    <text evidence="1 2">Belongs to the UPF0301 (AlgH) family.</text>
</comment>
<gene>
    <name evidence="3" type="ORF">OYT1_ch0198</name>
</gene>
<evidence type="ECO:0000256" key="1">
    <source>
        <dbReference type="ARBA" id="ARBA00009600"/>
    </source>
</evidence>
<protein>
    <recommendedName>
        <fullName evidence="2">UPF0301 protein OYT1_ch0198</fullName>
    </recommendedName>
</protein>
<dbReference type="KEGG" id="fam:OYT1_ch0198"/>
<dbReference type="HAMAP" id="MF_00758">
    <property type="entry name" value="UPF0301"/>
    <property type="match status" value="1"/>
</dbReference>
<evidence type="ECO:0000313" key="3">
    <source>
        <dbReference type="EMBL" id="BBE49773.1"/>
    </source>
</evidence>
<dbReference type="EMBL" id="AP018738">
    <property type="protein sequence ID" value="BBE49773.1"/>
    <property type="molecule type" value="Genomic_DNA"/>
</dbReference>
<dbReference type="STRING" id="1188319.OYT1_00555"/>
<evidence type="ECO:0000313" key="4">
    <source>
        <dbReference type="Proteomes" id="UP000033070"/>
    </source>
</evidence>
<accession>A0A2Z6G8Q6</accession>
<dbReference type="AlphaFoldDB" id="A0A2Z6G8Q6"/>
<keyword evidence="4" id="KW-1185">Reference proteome</keyword>
<evidence type="ECO:0000256" key="2">
    <source>
        <dbReference type="HAMAP-Rule" id="MF_00758"/>
    </source>
</evidence>
<dbReference type="PANTHER" id="PTHR30327">
    <property type="entry name" value="UNCHARACTERIZED PROTEIN YQGE"/>
    <property type="match status" value="1"/>
</dbReference>
<dbReference type="InterPro" id="IPR003774">
    <property type="entry name" value="AlgH-like"/>
</dbReference>
<dbReference type="GO" id="GO:0005829">
    <property type="term" value="C:cytosol"/>
    <property type="evidence" value="ECO:0007669"/>
    <property type="project" value="TreeGrafter"/>
</dbReference>
<proteinExistence type="inferred from homology"/>
<organism evidence="3 4">
    <name type="scientific">Ferriphaselus amnicola</name>
    <dbReference type="NCBI Taxonomy" id="1188319"/>
    <lineage>
        <taxon>Bacteria</taxon>
        <taxon>Pseudomonadati</taxon>
        <taxon>Pseudomonadota</taxon>
        <taxon>Betaproteobacteria</taxon>
        <taxon>Nitrosomonadales</taxon>
        <taxon>Gallionellaceae</taxon>
        <taxon>Ferriphaselus</taxon>
    </lineage>
</organism>